<dbReference type="Gene3D" id="3.80.10.10">
    <property type="entry name" value="Ribonuclease Inhibitor"/>
    <property type="match status" value="1"/>
</dbReference>
<dbReference type="SUPFAM" id="SSF52047">
    <property type="entry name" value="RNI-like"/>
    <property type="match status" value="1"/>
</dbReference>
<dbReference type="Gene3D" id="1.20.1280.50">
    <property type="match status" value="1"/>
</dbReference>
<evidence type="ECO:0000259" key="1">
    <source>
        <dbReference type="Pfam" id="PF00646"/>
    </source>
</evidence>
<dbReference type="InterPro" id="IPR032675">
    <property type="entry name" value="LRR_dom_sf"/>
</dbReference>
<dbReference type="InterPro" id="IPR001810">
    <property type="entry name" value="F-box_dom"/>
</dbReference>
<dbReference type="Pfam" id="PF00646">
    <property type="entry name" value="F-box"/>
    <property type="match status" value="1"/>
</dbReference>
<keyword evidence="3" id="KW-1185">Reference proteome</keyword>
<dbReference type="AlphaFoldDB" id="A0AAD8GR75"/>
<organism evidence="2 3">
    <name type="scientific">Heracleum sosnowskyi</name>
    <dbReference type="NCBI Taxonomy" id="360622"/>
    <lineage>
        <taxon>Eukaryota</taxon>
        <taxon>Viridiplantae</taxon>
        <taxon>Streptophyta</taxon>
        <taxon>Embryophyta</taxon>
        <taxon>Tracheophyta</taxon>
        <taxon>Spermatophyta</taxon>
        <taxon>Magnoliopsida</taxon>
        <taxon>eudicotyledons</taxon>
        <taxon>Gunneridae</taxon>
        <taxon>Pentapetalae</taxon>
        <taxon>asterids</taxon>
        <taxon>campanulids</taxon>
        <taxon>Apiales</taxon>
        <taxon>Apiaceae</taxon>
        <taxon>Apioideae</taxon>
        <taxon>apioid superclade</taxon>
        <taxon>Tordylieae</taxon>
        <taxon>Tordyliinae</taxon>
        <taxon>Heracleum</taxon>
    </lineage>
</organism>
<dbReference type="PANTHER" id="PTHR34223:SF51">
    <property type="entry name" value="OS06G0556300 PROTEIN"/>
    <property type="match status" value="1"/>
</dbReference>
<evidence type="ECO:0000313" key="2">
    <source>
        <dbReference type="EMBL" id="KAK1353004.1"/>
    </source>
</evidence>
<dbReference type="PANTHER" id="PTHR34223">
    <property type="entry name" value="OS11G0201299 PROTEIN"/>
    <property type="match status" value="1"/>
</dbReference>
<gene>
    <name evidence="2" type="ORF">POM88_052842</name>
</gene>
<reference evidence="2" key="1">
    <citation type="submission" date="2023-02" db="EMBL/GenBank/DDBJ databases">
        <title>Genome of toxic invasive species Heracleum sosnowskyi carries increased number of genes despite the absence of recent whole-genome duplications.</title>
        <authorList>
            <person name="Schelkunov M."/>
            <person name="Shtratnikova V."/>
            <person name="Makarenko M."/>
            <person name="Klepikova A."/>
            <person name="Omelchenko D."/>
            <person name="Novikova G."/>
            <person name="Obukhova E."/>
            <person name="Bogdanov V."/>
            <person name="Penin A."/>
            <person name="Logacheva M."/>
        </authorList>
    </citation>
    <scope>NUCLEOTIDE SEQUENCE</scope>
    <source>
        <strain evidence="2">Hsosn_3</strain>
        <tissue evidence="2">Leaf</tissue>
    </source>
</reference>
<dbReference type="Proteomes" id="UP001237642">
    <property type="component" value="Unassembled WGS sequence"/>
</dbReference>
<evidence type="ECO:0000313" key="3">
    <source>
        <dbReference type="Proteomes" id="UP001237642"/>
    </source>
</evidence>
<comment type="caution">
    <text evidence="2">The sequence shown here is derived from an EMBL/GenBank/DDBJ whole genome shotgun (WGS) entry which is preliminary data.</text>
</comment>
<reference evidence="2" key="2">
    <citation type="submission" date="2023-05" db="EMBL/GenBank/DDBJ databases">
        <authorList>
            <person name="Schelkunov M.I."/>
        </authorList>
    </citation>
    <scope>NUCLEOTIDE SEQUENCE</scope>
    <source>
        <strain evidence="2">Hsosn_3</strain>
        <tissue evidence="2">Leaf</tissue>
    </source>
</reference>
<dbReference type="InterPro" id="IPR053197">
    <property type="entry name" value="F-box_SCFL_complex_component"/>
</dbReference>
<sequence length="389" mass="45031">MRTNLKRVKKVKGKDRLSDLHDDILIHILSFLDDPQSAAQTCVLSKRWKHNKLWMHHPDVYLHSKTFGENSYEFEKFVDMVLTQRDNFNHELRSFSFCWTFESKIPQQLLDRVHSYAQSHDVRRFDFSIGCASGHRSYPSQNFDPKSLTTLRLNLSHCYSGGFRIDSNLNVQDKYLAGCTALKTLWLEMFTIDSRSGDVDLFSSLINLTELCIVGCYIVGRDRLFHVRSPRLKRLTLLENVDYMGREINGVAPQWAISTPSLKYLRIDISRSLFSLGHLLALEELEINYQTHVMSNNRAYGEPRLARTVINVIKTLPHVKSLTLSKSTLQVLSAFPGVLSESPCPEFKWKFLKVITTKELHTIVFPEYRRGLDYLQKSCSKTLKVEFTT</sequence>
<dbReference type="InterPro" id="IPR036047">
    <property type="entry name" value="F-box-like_dom_sf"/>
</dbReference>
<dbReference type="EMBL" id="JAUIZM010000014">
    <property type="protein sequence ID" value="KAK1353004.1"/>
    <property type="molecule type" value="Genomic_DNA"/>
</dbReference>
<name>A0AAD8GR75_9APIA</name>
<feature type="domain" description="F-box" evidence="1">
    <location>
        <begin position="17"/>
        <end position="50"/>
    </location>
</feature>
<dbReference type="SUPFAM" id="SSF81383">
    <property type="entry name" value="F-box domain"/>
    <property type="match status" value="1"/>
</dbReference>
<accession>A0AAD8GR75</accession>
<protein>
    <recommendedName>
        <fullName evidence="1">F-box domain-containing protein</fullName>
    </recommendedName>
</protein>
<proteinExistence type="predicted"/>